<organism evidence="4 5">
    <name type="scientific">Pseudolysobacter antarcticus</name>
    <dbReference type="NCBI Taxonomy" id="2511995"/>
    <lineage>
        <taxon>Bacteria</taxon>
        <taxon>Pseudomonadati</taxon>
        <taxon>Pseudomonadota</taxon>
        <taxon>Gammaproteobacteria</taxon>
        <taxon>Lysobacterales</taxon>
        <taxon>Rhodanobacteraceae</taxon>
        <taxon>Pseudolysobacter</taxon>
    </lineage>
</organism>
<dbReference type="CDD" id="cd13399">
    <property type="entry name" value="Slt35-like"/>
    <property type="match status" value="1"/>
</dbReference>
<dbReference type="SUPFAM" id="SSF53955">
    <property type="entry name" value="Lysozyme-like"/>
    <property type="match status" value="1"/>
</dbReference>
<dbReference type="InterPro" id="IPR031304">
    <property type="entry name" value="SLT_2"/>
</dbReference>
<dbReference type="Gene3D" id="1.10.8.350">
    <property type="entry name" value="Bacterial muramidase"/>
    <property type="match status" value="1"/>
</dbReference>
<dbReference type="NCBIfam" id="TIGR02282">
    <property type="entry name" value="MltB"/>
    <property type="match status" value="1"/>
</dbReference>
<evidence type="ECO:0000313" key="4">
    <source>
        <dbReference type="EMBL" id="QBB72523.1"/>
    </source>
</evidence>
<proteinExistence type="predicted"/>
<reference evidence="4 5" key="1">
    <citation type="submission" date="2019-01" db="EMBL/GenBank/DDBJ databases">
        <title>Pseudolysobacter antarctica gen. nov., sp. nov., isolated from Fildes Peninsula, Antarctica.</title>
        <authorList>
            <person name="Wei Z."/>
            <person name="Peng F."/>
        </authorList>
    </citation>
    <scope>NUCLEOTIDE SEQUENCE [LARGE SCALE GENOMIC DNA]</scope>
    <source>
        <strain evidence="4 5">AQ6-296</strain>
    </source>
</reference>
<dbReference type="AlphaFoldDB" id="A0A411HPV5"/>
<feature type="domain" description="Transglycosylase SLT" evidence="3">
    <location>
        <begin position="41"/>
        <end position="329"/>
    </location>
</feature>
<evidence type="ECO:0000259" key="3">
    <source>
        <dbReference type="Pfam" id="PF13406"/>
    </source>
</evidence>
<dbReference type="InterPro" id="IPR023346">
    <property type="entry name" value="Lysozyme-like_dom_sf"/>
</dbReference>
<dbReference type="PANTHER" id="PTHR30163:SF9">
    <property type="entry name" value="MEMBRANE-BOUND LYTIC MUREIN TRANSGLYCOSYLASE B"/>
    <property type="match status" value="1"/>
</dbReference>
<evidence type="ECO:0000256" key="2">
    <source>
        <dbReference type="SAM" id="SignalP"/>
    </source>
</evidence>
<dbReference type="GO" id="GO:0009253">
    <property type="term" value="P:peptidoglycan catabolic process"/>
    <property type="evidence" value="ECO:0007669"/>
    <property type="project" value="TreeGrafter"/>
</dbReference>
<keyword evidence="5" id="KW-1185">Reference proteome</keyword>
<dbReference type="InterPro" id="IPR011757">
    <property type="entry name" value="Lytic_transglycosylase_MltB"/>
</dbReference>
<keyword evidence="2" id="KW-0732">Signal</keyword>
<dbReference type="EMBL" id="CP035704">
    <property type="protein sequence ID" value="QBB72523.1"/>
    <property type="molecule type" value="Genomic_DNA"/>
</dbReference>
<evidence type="ECO:0000313" key="5">
    <source>
        <dbReference type="Proteomes" id="UP000291562"/>
    </source>
</evidence>
<dbReference type="KEGG" id="xbc:ELE36_02185"/>
<dbReference type="OrthoDB" id="9772911at2"/>
<dbReference type="PANTHER" id="PTHR30163">
    <property type="entry name" value="MEMBRANE-BOUND LYTIC MUREIN TRANSGLYCOSYLASE B"/>
    <property type="match status" value="1"/>
</dbReference>
<sequence length="340" mass="37550">MMQRCFSLLFGMLAWSAAIALEAPAESHPGARAFAAELARDPLAIEQGLSEAAILATLDQARYQQTIIDAISRPAESKAWKDYRPIFLTDKRINDGVAFYRAHADLLQRLEKEFGVPASIIVTIIGVETSYGRITGKYRVLDALTTLAFYYPARAPFFQGELKQLFLLHGTRFPYATTELMGSYAGAMGWGQFMPSSIAKFARDEDSDGKIDLWNSISDICASVANYFTAHGWQTGGPVAVRANVDKNARVITPGSLEPVYPLTQLEEWGYHLGSNPGGAKPDGQTPVTLLQLEGAEGTEFWIVFQNFYVISRYNRSPLYSMAVLQLSEAITRELSKPAQ</sequence>
<protein>
    <submittedName>
        <fullName evidence="4">Lytic murein transglycosylase B</fullName>
    </submittedName>
</protein>
<accession>A0A411HPV5</accession>
<feature type="signal peptide" evidence="2">
    <location>
        <begin position="1"/>
        <end position="20"/>
    </location>
</feature>
<dbReference type="InterPro" id="IPR043426">
    <property type="entry name" value="MltB-like"/>
</dbReference>
<dbReference type="Pfam" id="PF13406">
    <property type="entry name" value="SLT_2"/>
    <property type="match status" value="1"/>
</dbReference>
<dbReference type="Proteomes" id="UP000291562">
    <property type="component" value="Chromosome"/>
</dbReference>
<name>A0A411HPV5_9GAMM</name>
<feature type="active site" evidence="1">
    <location>
        <position position="128"/>
    </location>
</feature>
<gene>
    <name evidence="4" type="primary">mltB</name>
    <name evidence="4" type="ORF">ELE36_02185</name>
</gene>
<evidence type="ECO:0000256" key="1">
    <source>
        <dbReference type="PIRSR" id="PIRSR611757-1"/>
    </source>
</evidence>
<dbReference type="Gene3D" id="1.10.530.10">
    <property type="match status" value="1"/>
</dbReference>
<dbReference type="GO" id="GO:0008933">
    <property type="term" value="F:peptidoglycan lytic transglycosylase activity"/>
    <property type="evidence" value="ECO:0007669"/>
    <property type="project" value="TreeGrafter"/>
</dbReference>
<feature type="chain" id="PRO_5019417883" evidence="2">
    <location>
        <begin position="21"/>
        <end position="340"/>
    </location>
</feature>